<feature type="non-terminal residue" evidence="2">
    <location>
        <position position="1"/>
    </location>
</feature>
<dbReference type="EMBL" id="NMUH01002169">
    <property type="protein sequence ID" value="MQL98313.1"/>
    <property type="molecule type" value="Genomic_DNA"/>
</dbReference>
<evidence type="ECO:0000256" key="1">
    <source>
        <dbReference type="SAM" id="MobiDB-lite"/>
    </source>
</evidence>
<proteinExistence type="predicted"/>
<feature type="compositionally biased region" description="Basic and acidic residues" evidence="1">
    <location>
        <begin position="84"/>
        <end position="104"/>
    </location>
</feature>
<protein>
    <submittedName>
        <fullName evidence="2">Uncharacterized protein</fullName>
    </submittedName>
</protein>
<sequence>MESSHSPNPNHMRTMVYTGRGSCLGREGWTSLPPREERTRWGLLVGRNVSSSHRTARTRPLHERSDTLLSTTASTRGRHPKIARNSERAREREGERRGTREGEGLGRPSFKPTELRRRHTLCRIGNQKVFGYNWLVDHVGIHGQRRLTEALNKDSLVRQKEYRTESSSKSRKC</sequence>
<gene>
    <name evidence="2" type="ORF">Taro_031018</name>
</gene>
<dbReference type="AlphaFoldDB" id="A0A843W1X7"/>
<feature type="region of interest" description="Disordered" evidence="1">
    <location>
        <begin position="50"/>
        <end position="112"/>
    </location>
</feature>
<accession>A0A843W1X7</accession>
<comment type="caution">
    <text evidence="2">The sequence shown here is derived from an EMBL/GenBank/DDBJ whole genome shotgun (WGS) entry which is preliminary data.</text>
</comment>
<organism evidence="2 3">
    <name type="scientific">Colocasia esculenta</name>
    <name type="common">Wild taro</name>
    <name type="synonym">Arum esculentum</name>
    <dbReference type="NCBI Taxonomy" id="4460"/>
    <lineage>
        <taxon>Eukaryota</taxon>
        <taxon>Viridiplantae</taxon>
        <taxon>Streptophyta</taxon>
        <taxon>Embryophyta</taxon>
        <taxon>Tracheophyta</taxon>
        <taxon>Spermatophyta</taxon>
        <taxon>Magnoliopsida</taxon>
        <taxon>Liliopsida</taxon>
        <taxon>Araceae</taxon>
        <taxon>Aroideae</taxon>
        <taxon>Colocasieae</taxon>
        <taxon>Colocasia</taxon>
    </lineage>
</organism>
<reference evidence="2" key="1">
    <citation type="submission" date="2017-07" db="EMBL/GenBank/DDBJ databases">
        <title>Taro Niue Genome Assembly and Annotation.</title>
        <authorList>
            <person name="Atibalentja N."/>
            <person name="Keating K."/>
            <person name="Fields C.J."/>
        </authorList>
    </citation>
    <scope>NUCLEOTIDE SEQUENCE</scope>
    <source>
        <strain evidence="2">Niue_2</strain>
        <tissue evidence="2">Leaf</tissue>
    </source>
</reference>
<dbReference type="Proteomes" id="UP000652761">
    <property type="component" value="Unassembled WGS sequence"/>
</dbReference>
<evidence type="ECO:0000313" key="3">
    <source>
        <dbReference type="Proteomes" id="UP000652761"/>
    </source>
</evidence>
<keyword evidence="3" id="KW-1185">Reference proteome</keyword>
<name>A0A843W1X7_COLES</name>
<evidence type="ECO:0000313" key="2">
    <source>
        <dbReference type="EMBL" id="MQL98313.1"/>
    </source>
</evidence>